<feature type="signal peptide" evidence="1">
    <location>
        <begin position="1"/>
        <end position="26"/>
    </location>
</feature>
<dbReference type="InterPro" id="IPR017467">
    <property type="entry name" value="CHP03016_PEP-CTERM"/>
</dbReference>
<sequence length="414" mass="45803">MAPIHPAVRFLFSLGLLAAATPCTWAADFQFAPALTVSEEYNDNVLGTEGAKLTDYITRVQPGLGLVYQGPKFKGDLRYSFDYRTYARATRKDETYHYLNLHGSADLKEFLYLDISDSLSRVSLDSRRPDVITESSFLNQVTQNVASGSPYLVWHPVDKGVLRTGYRFTDTSYWGGGTVEKRSHLLFTDLTHQTSERLGLNAGYTYARVRTSLGGYQQHDVTAGARYEYAAKSFLFGGLGNSWQELNGGDEVSSLTWNAGLTHTFGQAVATVETRVSFIEDPQSISTKETGYYASLSRTLEHGALALGASYSEDREMRTGVLRKKGALNASGSYEVSPHLMANLALTADRVNRVSLDDLPYHLNANAGLSYAFNYGLTLALGYSYVEYRKSIDDVSGARQTNRVSLELRQVLPK</sequence>
<gene>
    <name evidence="2" type="ORF">GMST_01040</name>
</gene>
<evidence type="ECO:0000313" key="3">
    <source>
        <dbReference type="Proteomes" id="UP000556026"/>
    </source>
</evidence>
<accession>A0A6V8MDM3</accession>
<protein>
    <recommendedName>
        <fullName evidence="4">PEP-CTERM system associated protein</fullName>
    </recommendedName>
</protein>
<comment type="caution">
    <text evidence="2">The sequence shown here is derived from an EMBL/GenBank/DDBJ whole genome shotgun (WGS) entry which is preliminary data.</text>
</comment>
<reference evidence="3" key="1">
    <citation type="submission" date="2020-06" db="EMBL/GenBank/DDBJ databases">
        <title>Draft genomic sequence of Geomonas sp. Red330.</title>
        <authorList>
            <person name="Itoh H."/>
            <person name="Zhenxing X."/>
            <person name="Ushijima N."/>
            <person name="Masuda Y."/>
            <person name="Shiratori Y."/>
            <person name="Senoo K."/>
        </authorList>
    </citation>
    <scope>NUCLEOTIDE SEQUENCE [LARGE SCALE GENOMIC DNA]</scope>
    <source>
        <strain evidence="3">Red330</strain>
    </source>
</reference>
<evidence type="ECO:0000313" key="2">
    <source>
        <dbReference type="EMBL" id="GFO57779.1"/>
    </source>
</evidence>
<keyword evidence="1" id="KW-0732">Signal</keyword>
<dbReference type="RefSeq" id="WP_183352616.1">
    <property type="nucleotide sequence ID" value="NZ_BLXX01000001.1"/>
</dbReference>
<evidence type="ECO:0008006" key="4">
    <source>
        <dbReference type="Google" id="ProtNLM"/>
    </source>
</evidence>
<dbReference type="EMBL" id="BLXX01000001">
    <property type="protein sequence ID" value="GFO57779.1"/>
    <property type="molecule type" value="Genomic_DNA"/>
</dbReference>
<organism evidence="2 3">
    <name type="scientific">Geomonas silvestris</name>
    <dbReference type="NCBI Taxonomy" id="2740184"/>
    <lineage>
        <taxon>Bacteria</taxon>
        <taxon>Pseudomonadati</taxon>
        <taxon>Thermodesulfobacteriota</taxon>
        <taxon>Desulfuromonadia</taxon>
        <taxon>Geobacterales</taxon>
        <taxon>Geobacteraceae</taxon>
        <taxon>Geomonas</taxon>
    </lineage>
</organism>
<evidence type="ECO:0000256" key="1">
    <source>
        <dbReference type="SAM" id="SignalP"/>
    </source>
</evidence>
<dbReference type="NCBIfam" id="TIGR03016">
    <property type="entry name" value="pepcterm_hypo_1"/>
    <property type="match status" value="1"/>
</dbReference>
<name>A0A6V8MDM3_9BACT</name>
<keyword evidence="3" id="KW-1185">Reference proteome</keyword>
<dbReference type="AlphaFoldDB" id="A0A6V8MDM3"/>
<dbReference type="Proteomes" id="UP000556026">
    <property type="component" value="Unassembled WGS sequence"/>
</dbReference>
<proteinExistence type="predicted"/>
<dbReference type="SUPFAM" id="SSF56935">
    <property type="entry name" value="Porins"/>
    <property type="match status" value="1"/>
</dbReference>
<feature type="chain" id="PRO_5027798159" description="PEP-CTERM system associated protein" evidence="1">
    <location>
        <begin position="27"/>
        <end position="414"/>
    </location>
</feature>